<dbReference type="Gene3D" id="3.40.50.150">
    <property type="entry name" value="Vaccinia Virus protein VP39"/>
    <property type="match status" value="1"/>
</dbReference>
<dbReference type="InterPro" id="IPR029063">
    <property type="entry name" value="SAM-dependent_MTases_sf"/>
</dbReference>
<organism evidence="1 2">
    <name type="scientific">Symbiodinium microadriaticum</name>
    <name type="common">Dinoflagellate</name>
    <name type="synonym">Zooxanthella microadriatica</name>
    <dbReference type="NCBI Taxonomy" id="2951"/>
    <lineage>
        <taxon>Eukaryota</taxon>
        <taxon>Sar</taxon>
        <taxon>Alveolata</taxon>
        <taxon>Dinophyceae</taxon>
        <taxon>Suessiales</taxon>
        <taxon>Symbiodiniaceae</taxon>
        <taxon>Symbiodinium</taxon>
    </lineage>
</organism>
<keyword evidence="2" id="KW-1185">Reference proteome</keyword>
<protein>
    <submittedName>
        <fullName evidence="1">Uncharacterized protein</fullName>
    </submittedName>
</protein>
<evidence type="ECO:0000313" key="1">
    <source>
        <dbReference type="EMBL" id="OLP98323.1"/>
    </source>
</evidence>
<gene>
    <name evidence="1" type="ORF">AK812_SmicGene19260</name>
</gene>
<comment type="caution">
    <text evidence="1">The sequence shown here is derived from an EMBL/GenBank/DDBJ whole genome shotgun (WGS) entry which is preliminary data.</text>
</comment>
<dbReference type="Proteomes" id="UP000186817">
    <property type="component" value="Unassembled WGS sequence"/>
</dbReference>
<dbReference type="SUPFAM" id="SSF53335">
    <property type="entry name" value="S-adenosyl-L-methionine-dependent methyltransferases"/>
    <property type="match status" value="1"/>
</dbReference>
<accession>A0A1Q9DT23</accession>
<proteinExistence type="predicted"/>
<dbReference type="AlphaFoldDB" id="A0A1Q9DT23"/>
<sequence>MHDCKRARLDTESLRTWTSEGFDVHIHTNTHQHAHCGVQSPKPPMAVPSVEGFVRWNFERKADLLGDISATAARGKPLRLFSMYTGWGTAEMVASAVSRVFKSLKGTGETLQVEFAWMCESNLDKCRYLAEAFKEVQHIFTDASEVASGCAWEYRSGRRLLVPMDLDGGFVGYPCVDLSSLNTGPGQFKDSSTATGKGYANMLQVVDKCGRLAFLGVENSGNMWHKRREDHFERPIDIQDMAFRERGFLASSHRVSAHEFGPPQSRNRSWSLYLRKTSSRTGPGGLEAEVALSNTFLSFRCEVVPLANVLAAKGPRRLPSEKVQKPRGEGGAKWSRQFAELAKRLGEEQLDFKVREVLSMDLPLTLREIHVVALAAYELQARNVDVWKEPVVIQVDQGFGRSWHRSDHRIAPCVIPKGKYIVTGPTWRLMDKQEKCFLQGVGPEEISAYRMEQLLTETQLNDMAGNAFTAQICLAAFLSFLVCWNPGAVPDTEIAEQTA</sequence>
<dbReference type="OrthoDB" id="406519at2759"/>
<name>A0A1Q9DT23_SYMMI</name>
<evidence type="ECO:0000313" key="2">
    <source>
        <dbReference type="Proteomes" id="UP000186817"/>
    </source>
</evidence>
<dbReference type="EMBL" id="LSRX01000401">
    <property type="protein sequence ID" value="OLP98323.1"/>
    <property type="molecule type" value="Genomic_DNA"/>
</dbReference>
<reference evidence="1 2" key="1">
    <citation type="submission" date="2016-02" db="EMBL/GenBank/DDBJ databases">
        <title>Genome analysis of coral dinoflagellate symbionts highlights evolutionary adaptations to a symbiotic lifestyle.</title>
        <authorList>
            <person name="Aranda M."/>
            <person name="Li Y."/>
            <person name="Liew Y.J."/>
            <person name="Baumgarten S."/>
            <person name="Simakov O."/>
            <person name="Wilson M."/>
            <person name="Piel J."/>
            <person name="Ashoor H."/>
            <person name="Bougouffa S."/>
            <person name="Bajic V.B."/>
            <person name="Ryu T."/>
            <person name="Ravasi T."/>
            <person name="Bayer T."/>
            <person name="Micklem G."/>
            <person name="Kim H."/>
            <person name="Bhak J."/>
            <person name="Lajeunesse T.C."/>
            <person name="Voolstra C.R."/>
        </authorList>
    </citation>
    <scope>NUCLEOTIDE SEQUENCE [LARGE SCALE GENOMIC DNA]</scope>
    <source>
        <strain evidence="1 2">CCMP2467</strain>
    </source>
</reference>